<keyword evidence="10 12" id="KW-0472">Membrane</keyword>
<feature type="domain" description="Renin receptor N-terminal" evidence="14">
    <location>
        <begin position="54"/>
        <end position="290"/>
    </location>
</feature>
<evidence type="ECO:0008006" key="17">
    <source>
        <dbReference type="Google" id="ProtNLM"/>
    </source>
</evidence>
<feature type="domain" description="Renin receptor-like C-terminal transmembrane spanning segment" evidence="13">
    <location>
        <begin position="315"/>
        <end position="370"/>
    </location>
</feature>
<proteinExistence type="predicted"/>
<keyword evidence="8" id="KW-0256">Endoplasmic reticulum</keyword>
<evidence type="ECO:0000259" key="13">
    <source>
        <dbReference type="Pfam" id="PF07850"/>
    </source>
</evidence>
<dbReference type="AlphaFoldDB" id="A0A9N9R0U9"/>
<evidence type="ECO:0000259" key="14">
    <source>
        <dbReference type="Pfam" id="PF25294"/>
    </source>
</evidence>
<dbReference type="GO" id="GO:0031982">
    <property type="term" value="C:vesicle"/>
    <property type="evidence" value="ECO:0007669"/>
    <property type="project" value="UniProtKB-SubCell"/>
</dbReference>
<evidence type="ECO:0000256" key="6">
    <source>
        <dbReference type="ARBA" id="ARBA00022692"/>
    </source>
</evidence>
<evidence type="ECO:0000313" key="15">
    <source>
        <dbReference type="EMBL" id="CAG9787251.1"/>
    </source>
</evidence>
<evidence type="ECO:0000256" key="10">
    <source>
        <dbReference type="ARBA" id="ARBA00023136"/>
    </source>
</evidence>
<evidence type="ECO:0000256" key="9">
    <source>
        <dbReference type="ARBA" id="ARBA00022989"/>
    </source>
</evidence>
<reference evidence="15" key="1">
    <citation type="submission" date="2021-12" db="EMBL/GenBank/DDBJ databases">
        <authorList>
            <person name="King R."/>
        </authorList>
    </citation>
    <scope>NUCLEOTIDE SEQUENCE</scope>
</reference>
<feature type="transmembrane region" description="Helical" evidence="12">
    <location>
        <begin position="325"/>
        <end position="349"/>
    </location>
</feature>
<dbReference type="EMBL" id="OU893348">
    <property type="protein sequence ID" value="CAG9787251.1"/>
    <property type="molecule type" value="Genomic_DNA"/>
</dbReference>
<sequence>MNLYFRSWQDFGHMTDDHIIVLWVGHVIDFCKMAVKMVLFWIIAIFSISGTHASGEFTILHSPKSLKFSGSMKTLESQLKEVFSASLGLSVEENSEWNGLSINDPFSTPEAVVEVYVDGVSTLGNSGLGKSKVYPLTVDEYEPDTFEAVEHRIKQHFTNGGNKLVKIDLSDIDQLISRSDVFGPITPPKATKKSTLQHIKYSIEEDFQFLTELEALKTITNQVKAIKPDDIIDFYTFRFRSLHALSDFHGPNSLQAKEAKKLLSEALLELSDAFEKAYDGSVLVTVVNTDVAHTRRTIRSVESARQLRNGTIEHKDDKYSSEYSAIFNIILWFGIVFSFTLVAIVYAIMDMDPGRDSIIYRMTSTRMKKDN</sequence>
<dbReference type="InterPro" id="IPR056780">
    <property type="entry name" value="Renin_r_C"/>
</dbReference>
<dbReference type="GO" id="GO:0009897">
    <property type="term" value="C:external side of plasma membrane"/>
    <property type="evidence" value="ECO:0007669"/>
    <property type="project" value="TreeGrafter"/>
</dbReference>
<evidence type="ECO:0000256" key="8">
    <source>
        <dbReference type="ARBA" id="ARBA00022824"/>
    </source>
</evidence>
<protein>
    <recommendedName>
        <fullName evidence="17">Renin receptor</fullName>
    </recommendedName>
</protein>
<keyword evidence="16" id="KW-1185">Reference proteome</keyword>
<evidence type="ECO:0000256" key="2">
    <source>
        <dbReference type="ARBA" id="ARBA00004251"/>
    </source>
</evidence>
<keyword evidence="9 12" id="KW-1133">Transmembrane helix</keyword>
<dbReference type="OrthoDB" id="7866065at2759"/>
<evidence type="ECO:0000256" key="12">
    <source>
        <dbReference type="SAM" id="Phobius"/>
    </source>
</evidence>
<evidence type="ECO:0000256" key="3">
    <source>
        <dbReference type="ARBA" id="ARBA00004373"/>
    </source>
</evidence>
<dbReference type="Pfam" id="PF25294">
    <property type="entry name" value="RENR_N"/>
    <property type="match status" value="1"/>
</dbReference>
<dbReference type="PANTHER" id="PTHR13351:SF1">
    <property type="entry name" value="RENIN RECEPTOR"/>
    <property type="match status" value="1"/>
</dbReference>
<keyword evidence="5" id="KW-0165">Cleavage on pair of basic residues</keyword>
<keyword evidence="4" id="KW-1003">Cell membrane</keyword>
<dbReference type="PANTHER" id="PTHR13351">
    <property type="entry name" value="RENIN RECEPTOR"/>
    <property type="match status" value="1"/>
</dbReference>
<dbReference type="InterPro" id="IPR057318">
    <property type="entry name" value="RENR_N"/>
</dbReference>
<dbReference type="GO" id="GO:0038023">
    <property type="term" value="F:signaling receptor activity"/>
    <property type="evidence" value="ECO:0007669"/>
    <property type="project" value="InterPro"/>
</dbReference>
<name>A0A9N9R0U9_9NEOP</name>
<organism evidence="15 16">
    <name type="scientific">Diatraea saccharalis</name>
    <name type="common">sugarcane borer</name>
    <dbReference type="NCBI Taxonomy" id="40085"/>
    <lineage>
        <taxon>Eukaryota</taxon>
        <taxon>Metazoa</taxon>
        <taxon>Ecdysozoa</taxon>
        <taxon>Arthropoda</taxon>
        <taxon>Hexapoda</taxon>
        <taxon>Insecta</taxon>
        <taxon>Pterygota</taxon>
        <taxon>Neoptera</taxon>
        <taxon>Endopterygota</taxon>
        <taxon>Lepidoptera</taxon>
        <taxon>Glossata</taxon>
        <taxon>Ditrysia</taxon>
        <taxon>Pyraloidea</taxon>
        <taxon>Crambidae</taxon>
        <taxon>Crambinae</taxon>
        <taxon>Diatraea</taxon>
    </lineage>
</organism>
<comment type="subcellular location">
    <subcellularLocation>
        <location evidence="2">Cell membrane</location>
        <topology evidence="2">Single-pass type I membrane protein</topology>
    </subcellularLocation>
    <subcellularLocation>
        <location evidence="1">Endoplasmic reticulum membrane</location>
        <topology evidence="1">Single-pass type I membrane protein</topology>
    </subcellularLocation>
    <subcellularLocation>
        <location evidence="3">Vesicle</location>
    </subcellularLocation>
</comment>
<dbReference type="GO" id="GO:0030177">
    <property type="term" value="P:positive regulation of Wnt signaling pathway"/>
    <property type="evidence" value="ECO:0007669"/>
    <property type="project" value="TreeGrafter"/>
</dbReference>
<gene>
    <name evidence="15" type="ORF">DIATSA_LOCUS5145</name>
</gene>
<evidence type="ECO:0000313" key="16">
    <source>
        <dbReference type="Proteomes" id="UP001153714"/>
    </source>
</evidence>
<keyword evidence="7" id="KW-0732">Signal</keyword>
<evidence type="ECO:0000256" key="4">
    <source>
        <dbReference type="ARBA" id="ARBA00022475"/>
    </source>
</evidence>
<keyword evidence="6 12" id="KW-0812">Transmembrane</keyword>
<dbReference type="GO" id="GO:0005789">
    <property type="term" value="C:endoplasmic reticulum membrane"/>
    <property type="evidence" value="ECO:0007669"/>
    <property type="project" value="UniProtKB-SubCell"/>
</dbReference>
<keyword evidence="11" id="KW-0675">Receptor</keyword>
<dbReference type="Pfam" id="PF07850">
    <property type="entry name" value="Renin_r"/>
    <property type="match status" value="1"/>
</dbReference>
<dbReference type="Proteomes" id="UP001153714">
    <property type="component" value="Chromosome 17"/>
</dbReference>
<evidence type="ECO:0000256" key="7">
    <source>
        <dbReference type="ARBA" id="ARBA00022729"/>
    </source>
</evidence>
<dbReference type="GO" id="GO:0098588">
    <property type="term" value="C:bounding membrane of organelle"/>
    <property type="evidence" value="ECO:0007669"/>
    <property type="project" value="UniProtKB-ARBA"/>
</dbReference>
<accession>A0A9N9R0U9</accession>
<evidence type="ECO:0000256" key="11">
    <source>
        <dbReference type="ARBA" id="ARBA00023170"/>
    </source>
</evidence>
<reference evidence="15" key="2">
    <citation type="submission" date="2022-10" db="EMBL/GenBank/DDBJ databases">
        <authorList>
            <consortium name="ENA_rothamsted_submissions"/>
            <consortium name="culmorum"/>
            <person name="King R."/>
        </authorList>
    </citation>
    <scope>NUCLEOTIDE SEQUENCE</scope>
</reference>
<dbReference type="InterPro" id="IPR012493">
    <property type="entry name" value="Renin_rcpt"/>
</dbReference>
<evidence type="ECO:0000256" key="1">
    <source>
        <dbReference type="ARBA" id="ARBA00004115"/>
    </source>
</evidence>
<evidence type="ECO:0000256" key="5">
    <source>
        <dbReference type="ARBA" id="ARBA00022685"/>
    </source>
</evidence>